<keyword evidence="2 10" id="KW-0436">Ligase</keyword>
<evidence type="ECO:0000256" key="8">
    <source>
        <dbReference type="ARBA" id="ARBA00023306"/>
    </source>
</evidence>
<accession>A0A0E0UTX0</accession>
<dbReference type="InterPro" id="IPR004101">
    <property type="entry name" value="Mur_ligase_C"/>
</dbReference>
<dbReference type="InterPro" id="IPR013221">
    <property type="entry name" value="Mur_ligase_cen"/>
</dbReference>
<evidence type="ECO:0000256" key="1">
    <source>
        <dbReference type="ARBA" id="ARBA00022490"/>
    </source>
</evidence>
<dbReference type="InterPro" id="IPR036565">
    <property type="entry name" value="Mur-like_cat_sf"/>
</dbReference>
<dbReference type="PANTHER" id="PTHR43024">
    <property type="entry name" value="UDP-N-ACETYLMURAMOYL-TRIPEPTIDE--D-ALANYL-D-ALANINE LIGASE"/>
    <property type="match status" value="1"/>
</dbReference>
<name>A0A0E0UTX0_LISMM</name>
<feature type="domain" description="Mur ligase central" evidence="14">
    <location>
        <begin position="123"/>
        <end position="307"/>
    </location>
</feature>
<dbReference type="GO" id="GO:0047480">
    <property type="term" value="F:UDP-N-acetylmuramoyl-tripeptide-D-alanyl-D-alanine ligase activity"/>
    <property type="evidence" value="ECO:0007669"/>
    <property type="project" value="UniProtKB-UniRule"/>
</dbReference>
<evidence type="ECO:0000259" key="13">
    <source>
        <dbReference type="Pfam" id="PF02875"/>
    </source>
</evidence>
<feature type="binding site" evidence="10">
    <location>
        <begin position="125"/>
        <end position="131"/>
    </location>
    <ligand>
        <name>ATP</name>
        <dbReference type="ChEBI" id="CHEBI:30616"/>
    </ligand>
</feature>
<keyword evidence="6 10" id="KW-0133">Cell shape</keyword>
<dbReference type="SUPFAM" id="SSF63418">
    <property type="entry name" value="MurE/MurF N-terminal domain"/>
    <property type="match status" value="1"/>
</dbReference>
<gene>
    <name evidence="10 15" type="primary">murF</name>
    <name evidence="15" type="ordered locus">LMM7_0887</name>
</gene>
<dbReference type="KEGG" id="lmq:LMM7_0887"/>
<keyword evidence="9 10" id="KW-0961">Cell wall biogenesis/degradation</keyword>
<evidence type="ECO:0000259" key="14">
    <source>
        <dbReference type="Pfam" id="PF08245"/>
    </source>
</evidence>
<comment type="subcellular location">
    <subcellularLocation>
        <location evidence="10 11">Cytoplasm</location>
    </subcellularLocation>
</comment>
<dbReference type="EC" id="6.3.2.10" evidence="10 11"/>
<keyword evidence="7 10" id="KW-0573">Peptidoglycan synthesis</keyword>
<evidence type="ECO:0000313" key="16">
    <source>
        <dbReference type="Proteomes" id="UP000000486"/>
    </source>
</evidence>
<keyword evidence="5 10" id="KW-0067">ATP-binding</keyword>
<evidence type="ECO:0000256" key="3">
    <source>
        <dbReference type="ARBA" id="ARBA00022618"/>
    </source>
</evidence>
<dbReference type="GO" id="GO:0005524">
    <property type="term" value="F:ATP binding"/>
    <property type="evidence" value="ECO:0007669"/>
    <property type="project" value="UniProtKB-UniRule"/>
</dbReference>
<comment type="pathway">
    <text evidence="10 11">Cell wall biogenesis; peptidoglycan biosynthesis.</text>
</comment>
<evidence type="ECO:0000313" key="15">
    <source>
        <dbReference type="EMBL" id="AEH91892.1"/>
    </source>
</evidence>
<dbReference type="GO" id="GO:0008766">
    <property type="term" value="F:UDP-N-acetylmuramoylalanyl-D-glutamyl-2,6-diaminopimelate-D-alanyl-D-alanine ligase activity"/>
    <property type="evidence" value="ECO:0007669"/>
    <property type="project" value="RHEA"/>
</dbReference>
<dbReference type="Gene3D" id="3.90.190.20">
    <property type="entry name" value="Mur ligase, C-terminal domain"/>
    <property type="match status" value="1"/>
</dbReference>
<dbReference type="GO" id="GO:0071555">
    <property type="term" value="P:cell wall organization"/>
    <property type="evidence" value="ECO:0007669"/>
    <property type="project" value="UniProtKB-KW"/>
</dbReference>
<evidence type="ECO:0000256" key="9">
    <source>
        <dbReference type="ARBA" id="ARBA00023316"/>
    </source>
</evidence>
<proteinExistence type="inferred from homology"/>
<keyword evidence="3 10" id="KW-0132">Cell division</keyword>
<protein>
    <recommendedName>
        <fullName evidence="10 11">UDP-N-acetylmuramoyl-tripeptide--D-alanyl-D-alanine ligase</fullName>
        <ecNumber evidence="10 11">6.3.2.10</ecNumber>
    </recommendedName>
    <alternativeName>
        <fullName evidence="10">D-alanyl-D-alanine-adding enzyme</fullName>
    </alternativeName>
</protein>
<dbReference type="HOGENOM" id="CLU_031507_4_0_9"/>
<feature type="domain" description="Mur ligase N-terminal catalytic" evidence="12">
    <location>
        <begin position="39"/>
        <end position="112"/>
    </location>
</feature>
<keyword evidence="4 10" id="KW-0547">Nucleotide-binding</keyword>
<dbReference type="NCBIfam" id="TIGR01143">
    <property type="entry name" value="murF"/>
    <property type="match status" value="1"/>
</dbReference>
<dbReference type="AlphaFoldDB" id="A0A0E0UTX0"/>
<dbReference type="EMBL" id="CP002816">
    <property type="protein sequence ID" value="AEH91892.1"/>
    <property type="molecule type" value="Genomic_DNA"/>
</dbReference>
<dbReference type="Pfam" id="PF02875">
    <property type="entry name" value="Mur_ligase_C"/>
    <property type="match status" value="1"/>
</dbReference>
<sequence length="470" mass="52170">MRKLLFYGRERFNLKKTVGEVVAMLDSSIHVDTFRDVVITGVCFDTRQIKSGDLFVPFVGNVRDGHEFVGQAREMGAVATFWQKNVPNPPTDFPVILVEDTLLALQELAAKYIQQVKPKVIAITGSNGKTTTKDIMAAIVETTYKVHYTGGNFNNHIGLPYTILTMPEDTEVAVLEMGMNHRHEIEVLSKIAKPDIAIITNIGEAHIEYLGSREEIAKAKLEITAGLNPSGILIYPHEETLLLGNINGDFRQLTFGKSEAAEIYPLEIRAEAEGTSFITNWEPELEIFVPIIGEHNVFNTMAAMLAAREIGIEGEKIQSALKNMERSKSRLEWITTKSGARILNDAYNSSPTALKTVLKTFMHMDSSGKPKYLVLADMLELGDLSTKLHQESAEVLENDTIQKVFLYGDAMKAFGEVAESKIGQGKVHHFDTKESLETALLAEIKGNEWILVKGSYGMGLKDVVENLIIK</sequence>
<dbReference type="InterPro" id="IPR036615">
    <property type="entry name" value="Mur_ligase_C_dom_sf"/>
</dbReference>
<dbReference type="InterPro" id="IPR051046">
    <property type="entry name" value="MurCDEF_CellWall_CoF430Synth"/>
</dbReference>
<evidence type="ECO:0000256" key="4">
    <source>
        <dbReference type="ARBA" id="ARBA00022741"/>
    </source>
</evidence>
<comment type="catalytic activity">
    <reaction evidence="10 11">
        <text>D-alanyl-D-alanine + UDP-N-acetyl-alpha-D-muramoyl-L-alanyl-gamma-D-glutamyl-meso-2,6-diaminopimelate + ATP = UDP-N-acetyl-alpha-D-muramoyl-L-alanyl-gamma-D-glutamyl-meso-2,6-diaminopimeloyl-D-alanyl-D-alanine + ADP + phosphate + H(+)</text>
        <dbReference type="Rhea" id="RHEA:28374"/>
        <dbReference type="ChEBI" id="CHEBI:15378"/>
        <dbReference type="ChEBI" id="CHEBI:30616"/>
        <dbReference type="ChEBI" id="CHEBI:43474"/>
        <dbReference type="ChEBI" id="CHEBI:57822"/>
        <dbReference type="ChEBI" id="CHEBI:61386"/>
        <dbReference type="ChEBI" id="CHEBI:83905"/>
        <dbReference type="ChEBI" id="CHEBI:456216"/>
        <dbReference type="EC" id="6.3.2.10"/>
    </reaction>
</comment>
<dbReference type="HAMAP" id="MF_02019">
    <property type="entry name" value="MurF"/>
    <property type="match status" value="1"/>
</dbReference>
<dbReference type="Gene3D" id="3.40.1390.10">
    <property type="entry name" value="MurE/MurF, N-terminal domain"/>
    <property type="match status" value="1"/>
</dbReference>
<dbReference type="GO" id="GO:0051301">
    <property type="term" value="P:cell division"/>
    <property type="evidence" value="ECO:0007669"/>
    <property type="project" value="UniProtKB-KW"/>
</dbReference>
<dbReference type="SUPFAM" id="SSF53623">
    <property type="entry name" value="MurD-like peptide ligases, catalytic domain"/>
    <property type="match status" value="1"/>
</dbReference>
<evidence type="ECO:0000256" key="5">
    <source>
        <dbReference type="ARBA" id="ARBA00022840"/>
    </source>
</evidence>
<dbReference type="Gene3D" id="3.40.1190.10">
    <property type="entry name" value="Mur-like, catalytic domain"/>
    <property type="match status" value="1"/>
</dbReference>
<dbReference type="Proteomes" id="UP000000486">
    <property type="component" value="Chromosome"/>
</dbReference>
<dbReference type="PANTHER" id="PTHR43024:SF1">
    <property type="entry name" value="UDP-N-ACETYLMURAMOYL-TRIPEPTIDE--D-ALANYL-D-ALANINE LIGASE"/>
    <property type="match status" value="1"/>
</dbReference>
<organism evidence="15 16">
    <name type="scientific">Listeria monocytogenes serotype 4a (strain M7)</name>
    <dbReference type="NCBI Taxonomy" id="1030009"/>
    <lineage>
        <taxon>Bacteria</taxon>
        <taxon>Bacillati</taxon>
        <taxon>Bacillota</taxon>
        <taxon>Bacilli</taxon>
        <taxon>Bacillales</taxon>
        <taxon>Listeriaceae</taxon>
        <taxon>Listeria</taxon>
    </lineage>
</organism>
<keyword evidence="1 10" id="KW-0963">Cytoplasm</keyword>
<dbReference type="Pfam" id="PF08245">
    <property type="entry name" value="Mur_ligase_M"/>
    <property type="match status" value="1"/>
</dbReference>
<comment type="function">
    <text evidence="10 11">Involved in cell wall formation. Catalyzes the final step in the synthesis of UDP-N-acetylmuramoyl-pentapeptide, the precursor of murein.</text>
</comment>
<dbReference type="UniPathway" id="UPA00219"/>
<dbReference type="GO" id="GO:0008360">
    <property type="term" value="P:regulation of cell shape"/>
    <property type="evidence" value="ECO:0007669"/>
    <property type="project" value="UniProtKB-KW"/>
</dbReference>
<evidence type="ECO:0000256" key="10">
    <source>
        <dbReference type="HAMAP-Rule" id="MF_02019"/>
    </source>
</evidence>
<dbReference type="SUPFAM" id="SSF53244">
    <property type="entry name" value="MurD-like peptide ligases, peptide-binding domain"/>
    <property type="match status" value="1"/>
</dbReference>
<dbReference type="PATRIC" id="fig|1030009.3.peg.874"/>
<evidence type="ECO:0000259" key="12">
    <source>
        <dbReference type="Pfam" id="PF01225"/>
    </source>
</evidence>
<dbReference type="InterPro" id="IPR000713">
    <property type="entry name" value="Mur_ligase_N"/>
</dbReference>
<evidence type="ECO:0000256" key="2">
    <source>
        <dbReference type="ARBA" id="ARBA00022598"/>
    </source>
</evidence>
<comment type="similarity">
    <text evidence="10">Belongs to the MurCDEF family. MurF subfamily.</text>
</comment>
<dbReference type="InterPro" id="IPR005863">
    <property type="entry name" value="UDP-N-AcMur_synth"/>
</dbReference>
<dbReference type="GO" id="GO:0009252">
    <property type="term" value="P:peptidoglycan biosynthetic process"/>
    <property type="evidence" value="ECO:0007669"/>
    <property type="project" value="UniProtKB-UniRule"/>
</dbReference>
<feature type="domain" description="Mur ligase C-terminal" evidence="13">
    <location>
        <begin position="330"/>
        <end position="455"/>
    </location>
</feature>
<dbReference type="InterPro" id="IPR035911">
    <property type="entry name" value="MurE/MurF_N"/>
</dbReference>
<dbReference type="GO" id="GO:0005737">
    <property type="term" value="C:cytoplasm"/>
    <property type="evidence" value="ECO:0007669"/>
    <property type="project" value="UniProtKB-SubCell"/>
</dbReference>
<evidence type="ECO:0000256" key="7">
    <source>
        <dbReference type="ARBA" id="ARBA00022984"/>
    </source>
</evidence>
<keyword evidence="8 10" id="KW-0131">Cell cycle</keyword>
<evidence type="ECO:0000256" key="6">
    <source>
        <dbReference type="ARBA" id="ARBA00022960"/>
    </source>
</evidence>
<dbReference type="Pfam" id="PF01225">
    <property type="entry name" value="Mur_ligase"/>
    <property type="match status" value="1"/>
</dbReference>
<reference evidence="15 16" key="1">
    <citation type="journal article" date="2011" name="J. Bacteriol.">
        <title>Genome sequence of the nonpathogenic Listeria monocytogenes serovar 4a strain M7.</title>
        <authorList>
            <person name="Chen J."/>
            <person name="Xia Y."/>
            <person name="Cheng C."/>
            <person name="Fang C."/>
            <person name="Shan Y."/>
            <person name="Jin G."/>
            <person name="Fang W."/>
        </authorList>
    </citation>
    <scope>NUCLEOTIDE SEQUENCE [LARGE SCALE GENOMIC DNA]</scope>
    <source>
        <strain evidence="15 16">M7</strain>
    </source>
</reference>
<evidence type="ECO:0000256" key="11">
    <source>
        <dbReference type="RuleBase" id="RU004136"/>
    </source>
</evidence>